<protein>
    <recommendedName>
        <fullName evidence="1">Ribonuclease H1 N-terminal domain-containing protein</fullName>
    </recommendedName>
</protein>
<comment type="caution">
    <text evidence="2">The sequence shown here is derived from an EMBL/GenBank/DDBJ whole genome shotgun (WGS) entry which is preliminary data.</text>
</comment>
<sequence length="95" mass="11178">MAPCKKWYMVFRGRWTGVFNSWDDCSPSVNGYSGNSYKSYQTFEEAYVAFEKSSPRAQEPFMTKQMRALTMNVEIANLMLKMQFLLHLFRHRDGS</sequence>
<dbReference type="Proteomes" id="UP001419268">
    <property type="component" value="Unassembled WGS sequence"/>
</dbReference>
<dbReference type="InterPro" id="IPR009027">
    <property type="entry name" value="Ribosomal_bL9/RNase_H1_N"/>
</dbReference>
<keyword evidence="3" id="KW-1185">Reference proteome</keyword>
<organism evidence="2 3">
    <name type="scientific">Stephania cephalantha</name>
    <dbReference type="NCBI Taxonomy" id="152367"/>
    <lineage>
        <taxon>Eukaryota</taxon>
        <taxon>Viridiplantae</taxon>
        <taxon>Streptophyta</taxon>
        <taxon>Embryophyta</taxon>
        <taxon>Tracheophyta</taxon>
        <taxon>Spermatophyta</taxon>
        <taxon>Magnoliopsida</taxon>
        <taxon>Ranunculales</taxon>
        <taxon>Menispermaceae</taxon>
        <taxon>Menispermoideae</taxon>
        <taxon>Cissampelideae</taxon>
        <taxon>Stephania</taxon>
    </lineage>
</organism>
<dbReference type="InterPro" id="IPR011320">
    <property type="entry name" value="RNase_H1_N"/>
</dbReference>
<evidence type="ECO:0000313" key="2">
    <source>
        <dbReference type="EMBL" id="KAK9118750.1"/>
    </source>
</evidence>
<evidence type="ECO:0000259" key="1">
    <source>
        <dbReference type="Pfam" id="PF01693"/>
    </source>
</evidence>
<dbReference type="SUPFAM" id="SSF55658">
    <property type="entry name" value="L9 N-domain-like"/>
    <property type="match status" value="1"/>
</dbReference>
<evidence type="ECO:0000313" key="3">
    <source>
        <dbReference type="Proteomes" id="UP001419268"/>
    </source>
</evidence>
<accession>A0AAP0NV35</accession>
<name>A0AAP0NV35_9MAGN</name>
<feature type="domain" description="Ribonuclease H1 N-terminal" evidence="1">
    <location>
        <begin position="6"/>
        <end position="47"/>
    </location>
</feature>
<gene>
    <name evidence="2" type="ORF">Scep_016843</name>
</gene>
<dbReference type="AlphaFoldDB" id="A0AAP0NV35"/>
<dbReference type="InterPro" id="IPR037056">
    <property type="entry name" value="RNase_H1_N_sf"/>
</dbReference>
<dbReference type="Pfam" id="PF01693">
    <property type="entry name" value="Cauli_VI"/>
    <property type="match status" value="1"/>
</dbReference>
<dbReference type="Gene3D" id="3.40.970.10">
    <property type="entry name" value="Ribonuclease H1, N-terminal domain"/>
    <property type="match status" value="1"/>
</dbReference>
<dbReference type="EMBL" id="JBBNAG010000007">
    <property type="protein sequence ID" value="KAK9118750.1"/>
    <property type="molecule type" value="Genomic_DNA"/>
</dbReference>
<reference evidence="2 3" key="1">
    <citation type="submission" date="2024-01" db="EMBL/GenBank/DDBJ databases">
        <title>Genome assemblies of Stephania.</title>
        <authorList>
            <person name="Yang L."/>
        </authorList>
    </citation>
    <scope>NUCLEOTIDE SEQUENCE [LARGE SCALE GENOMIC DNA]</scope>
    <source>
        <strain evidence="2">JXDWG</strain>
        <tissue evidence="2">Leaf</tissue>
    </source>
</reference>
<proteinExistence type="predicted"/>